<sequence length="459" mass="51000">MGNTQITLTKLVIETQSPMAISTGQRETGFDTQLARDVNGLPTIPATAIAGVWSHLVETHLGEQTKKAWFGFTDSKNAKVSALTISDAKLLNSRGKTMANFTPAAEMENDPLLALCLNTNPLHRERVAINDRGVTCETGKFDQILIPKGVRFALTLQWTNQRDASLTQTGWHELLALWADPTFAFGSSTRNGLGRIKVVHSDEHVFELQNNAQGAQQFADYRKSSVEPTHKLAQVFTELETNVETYSIKLRALDNWRSGSGSELLTDASKLPEKSVNIITYSEKSVVWGLQNQASISNAKPMLCGSSIKGILAHRIAFHYRKHQKRWAETMDNASHDEWQQRPEELKALLGIAAENHEDSLAGALWVEDAELHYTDTVIRHHNSIDRFTGGVRKGALYSEELLHKPRFEVRLHLSKEIEDEVLKKAFEDTLQDLELGLLPMGAGSGRGTSLVVKDEEAA</sequence>
<feature type="domain" description="CRISPR type III-associated protein" evidence="2">
    <location>
        <begin position="299"/>
        <end position="449"/>
    </location>
</feature>
<keyword evidence="1" id="KW-0051">Antiviral defense</keyword>
<dbReference type="PANTHER" id="PTHR35579">
    <property type="entry name" value="CRISPR SYSTEM CMS ENDORIBONUCLEASE CSM3"/>
    <property type="match status" value="1"/>
</dbReference>
<reference evidence="3 4" key="1">
    <citation type="submission" date="2018-08" db="EMBL/GenBank/DDBJ databases">
        <title>Genomic taxonomy of the Vibrionaceae family.</title>
        <authorList>
            <person name="Gomez-Gil B."/>
            <person name="Tanaka M."/>
            <person name="Sawabe T."/>
            <person name="Enciso-Ibarra K."/>
        </authorList>
    </citation>
    <scope>NUCLEOTIDE SEQUENCE [LARGE SCALE GENOMIC DNA]</scope>
    <source>
        <strain evidence="3 4">CAIM 1831</strain>
    </source>
</reference>
<name>A0ABM6YTR1_9VIBR</name>
<dbReference type="InterPro" id="IPR005537">
    <property type="entry name" value="RAMP_III_fam"/>
</dbReference>
<accession>A0ABM6YTR1</accession>
<gene>
    <name evidence="3" type="ORF">D1115_06485</name>
</gene>
<evidence type="ECO:0000313" key="3">
    <source>
        <dbReference type="EMBL" id="AXY00926.1"/>
    </source>
</evidence>
<dbReference type="PANTHER" id="PTHR35579:SF3">
    <property type="entry name" value="CRISPR SYSTEM CMS ENDORIBONUCLEASE CSM3"/>
    <property type="match status" value="1"/>
</dbReference>
<dbReference type="Proteomes" id="UP000262832">
    <property type="component" value="Chromosome I"/>
</dbReference>
<dbReference type="EMBL" id="CP032093">
    <property type="protein sequence ID" value="AXY00926.1"/>
    <property type="molecule type" value="Genomic_DNA"/>
</dbReference>
<dbReference type="InterPro" id="IPR052216">
    <property type="entry name" value="CRISPR_Csm3_endoribonuclease"/>
</dbReference>
<organism evidence="3 4">
    <name type="scientific">Vibrio alfacsensis</name>
    <dbReference type="NCBI Taxonomy" id="1074311"/>
    <lineage>
        <taxon>Bacteria</taxon>
        <taxon>Pseudomonadati</taxon>
        <taxon>Pseudomonadota</taxon>
        <taxon>Gammaproteobacteria</taxon>
        <taxon>Vibrionales</taxon>
        <taxon>Vibrionaceae</taxon>
        <taxon>Vibrio</taxon>
    </lineage>
</organism>
<proteinExistence type="predicted"/>
<protein>
    <recommendedName>
        <fullName evidence="2">CRISPR type III-associated protein domain-containing protein</fullName>
    </recommendedName>
</protein>
<evidence type="ECO:0000259" key="2">
    <source>
        <dbReference type="Pfam" id="PF03787"/>
    </source>
</evidence>
<evidence type="ECO:0000313" key="4">
    <source>
        <dbReference type="Proteomes" id="UP000262832"/>
    </source>
</evidence>
<keyword evidence="4" id="KW-1185">Reference proteome</keyword>
<dbReference type="CDD" id="cd09726">
    <property type="entry name" value="RAMP_I_III"/>
    <property type="match status" value="2"/>
</dbReference>
<feature type="domain" description="CRISPR type III-associated protein" evidence="2">
    <location>
        <begin position="13"/>
        <end position="197"/>
    </location>
</feature>
<dbReference type="Pfam" id="PF03787">
    <property type="entry name" value="RAMPs"/>
    <property type="match status" value="2"/>
</dbReference>
<dbReference type="RefSeq" id="WP_128810759.1">
    <property type="nucleotide sequence ID" value="NZ_CP032093.1"/>
</dbReference>
<evidence type="ECO:0000256" key="1">
    <source>
        <dbReference type="ARBA" id="ARBA00023118"/>
    </source>
</evidence>